<dbReference type="InterPro" id="IPR029044">
    <property type="entry name" value="Nucleotide-diphossugar_trans"/>
</dbReference>
<evidence type="ECO:0000256" key="1">
    <source>
        <dbReference type="ARBA" id="ARBA00006739"/>
    </source>
</evidence>
<evidence type="ECO:0000313" key="5">
    <source>
        <dbReference type="EMBL" id="QEH95492.1"/>
    </source>
</evidence>
<keyword evidence="3" id="KW-0808">Transferase</keyword>
<sequence length="987" mass="108878">MIGVTSDQKHPDLTGTASRAAFSGYGHEVTPEERAEWREVMSARAQAAFQRGQEAIQSGRLQDGVFWLERAERMARQSPNVIWALAIAFLNVGRVEDCLKRMERLYGQYGLREAAFLSVVCLVRLNETAEAISRLGAALSKFHILPELGQLATQLSETGGLPGWCTASNAGWVDVDASGSIRVSLDGIEVGRGNCGRYTLPEGWQNARRLEVRVGRRHVLGSPIDLQALTRCESLVRATHKGLEGWLWYPSEPEHVPAVILWDERVISVPAFATDVDSDVPLSRPRSFLFDKSFMLKGDCGPLILRDGHGRLLTGAPVDPMVGRLVSANGKLPKSLYPVPVQSWAHRPRVPRVSSGCAVVIPVYRDLAGTTACLRSVLKTVPPDIEIIVVDDATPEPKLAGFLDRLAQDGKITLVRHEANQGFPASANDGLRLAAGRDVILLNSDTLVFSGWIERLRARLAFTDVGTVTPFSNDASILSYPSVDAANAVPDKAEARTLDHLCQALFSQEEACIDLPTGNGFCMAITADCLTDTGLFREDLFAQGYGEENDFCLRASAQGYRHFPAPDVYVAHTGSTSFGSSRKALMSRNLEILNALHPGYDAKVAAFIQSDPLRNFRQKLDFSRINELRGRRRSILLIQHDAGGGVGRAVRQRAQACEQQGFLALTLRPTFLGCQLEWSRAQKIDFPNLQFTLPAELSLLVETLSQLKTHRIEWHHLVGHAPCIRTLHEELRVPYDVFVHDHIWFCPRISLLDGNGRYCGEPDVSGCETCVATWGDYLGEDLTVPELIHRSRHELGHAGRLMVPSHDTAQRMERHFPQFSFEPVPLEDDAALLLNVSGQKNIITDRPLRICVVGGLSRWKGYDILLAMADYVKGMSLPVELVLVGHTPDDETLIAAGVKVTGEYREDEVMDLIGEQNADVGFIPSVAPETWCYALGILWKSGLEILCFDIGAQSERVRRSHCGAVVPLGIPVEFLVGFILRRWGPVS</sequence>
<evidence type="ECO:0000259" key="4">
    <source>
        <dbReference type="Pfam" id="PF00535"/>
    </source>
</evidence>
<reference evidence="5 6" key="1">
    <citation type="submission" date="2019-08" db="EMBL/GenBank/DDBJ databases">
        <title>Gluconobacter frateurii HD924 genome.</title>
        <authorList>
            <person name="Liu Y."/>
            <person name="Zhang P."/>
        </authorList>
    </citation>
    <scope>NUCLEOTIDE SEQUENCE [LARGE SCALE GENOMIC DNA]</scope>
    <source>
        <strain evidence="5 6">HD924</strain>
    </source>
</reference>
<evidence type="ECO:0000256" key="3">
    <source>
        <dbReference type="ARBA" id="ARBA00022679"/>
    </source>
</evidence>
<evidence type="ECO:0000256" key="2">
    <source>
        <dbReference type="ARBA" id="ARBA00022676"/>
    </source>
</evidence>
<organism evidence="5 6">
    <name type="scientific">Gluconobacter thailandicus</name>
    <dbReference type="NCBI Taxonomy" id="257438"/>
    <lineage>
        <taxon>Bacteria</taxon>
        <taxon>Pseudomonadati</taxon>
        <taxon>Pseudomonadota</taxon>
        <taxon>Alphaproteobacteria</taxon>
        <taxon>Acetobacterales</taxon>
        <taxon>Acetobacteraceae</taxon>
        <taxon>Gluconobacter</taxon>
    </lineage>
</organism>
<keyword evidence="2" id="KW-0328">Glycosyltransferase</keyword>
<comment type="similarity">
    <text evidence="1">Belongs to the glycosyltransferase 2 family.</text>
</comment>
<dbReference type="Gene3D" id="3.40.50.2000">
    <property type="entry name" value="Glycogen Phosphorylase B"/>
    <property type="match status" value="1"/>
</dbReference>
<dbReference type="KEGG" id="gti:FXF46_03870"/>
<dbReference type="SUPFAM" id="SSF48452">
    <property type="entry name" value="TPR-like"/>
    <property type="match status" value="1"/>
</dbReference>
<dbReference type="PANTHER" id="PTHR43179">
    <property type="entry name" value="RHAMNOSYLTRANSFERASE WBBL"/>
    <property type="match status" value="1"/>
</dbReference>
<evidence type="ECO:0000313" key="6">
    <source>
        <dbReference type="Proteomes" id="UP000323560"/>
    </source>
</evidence>
<dbReference type="SUPFAM" id="SSF53756">
    <property type="entry name" value="UDP-Glycosyltransferase/glycogen phosphorylase"/>
    <property type="match status" value="1"/>
</dbReference>
<feature type="domain" description="Glycosyltransferase 2-like" evidence="4">
    <location>
        <begin position="359"/>
        <end position="467"/>
    </location>
</feature>
<proteinExistence type="inferred from homology"/>
<dbReference type="Proteomes" id="UP000323560">
    <property type="component" value="Chromosome"/>
</dbReference>
<dbReference type="InterPro" id="IPR001173">
    <property type="entry name" value="Glyco_trans_2-like"/>
</dbReference>
<dbReference type="AlphaFoldDB" id="A0AAP9JGQ8"/>
<dbReference type="PANTHER" id="PTHR43179:SF12">
    <property type="entry name" value="GALACTOFURANOSYLTRANSFERASE GLFT2"/>
    <property type="match status" value="1"/>
</dbReference>
<dbReference type="EMBL" id="CP043043">
    <property type="protein sequence ID" value="QEH95492.1"/>
    <property type="molecule type" value="Genomic_DNA"/>
</dbReference>
<dbReference type="Pfam" id="PF00535">
    <property type="entry name" value="Glycos_transf_2"/>
    <property type="match status" value="1"/>
</dbReference>
<protein>
    <submittedName>
        <fullName evidence="5">Glycosyltransferase</fullName>
    </submittedName>
</protein>
<dbReference type="RefSeq" id="WP_148619717.1">
    <property type="nucleotide sequence ID" value="NZ_CP043043.1"/>
</dbReference>
<dbReference type="SUPFAM" id="SSF53448">
    <property type="entry name" value="Nucleotide-diphospho-sugar transferases"/>
    <property type="match status" value="1"/>
</dbReference>
<dbReference type="GO" id="GO:0016757">
    <property type="term" value="F:glycosyltransferase activity"/>
    <property type="evidence" value="ECO:0007669"/>
    <property type="project" value="UniProtKB-KW"/>
</dbReference>
<gene>
    <name evidence="5" type="ORF">FXF46_03870</name>
</gene>
<name>A0AAP9JGQ8_GLUTH</name>
<dbReference type="InterPro" id="IPR011990">
    <property type="entry name" value="TPR-like_helical_dom_sf"/>
</dbReference>
<dbReference type="Gene3D" id="3.90.550.10">
    <property type="entry name" value="Spore Coat Polysaccharide Biosynthesis Protein SpsA, Chain A"/>
    <property type="match status" value="1"/>
</dbReference>
<accession>A0AAP9JGQ8</accession>